<dbReference type="PANTHER" id="PTHR13416:SF2">
    <property type="entry name" value="TRANSMEMBRANE PROTEIN 43"/>
    <property type="match status" value="1"/>
</dbReference>
<evidence type="ECO:0000256" key="1">
    <source>
        <dbReference type="ARBA" id="ARBA00004127"/>
    </source>
</evidence>
<dbReference type="InterPro" id="IPR012430">
    <property type="entry name" value="TMEM43_fam"/>
</dbReference>
<feature type="compositionally biased region" description="Basic and acidic residues" evidence="7">
    <location>
        <begin position="143"/>
        <end position="153"/>
    </location>
</feature>
<evidence type="ECO:0000256" key="7">
    <source>
        <dbReference type="SAM" id="MobiDB-lite"/>
    </source>
</evidence>
<evidence type="ECO:0000256" key="8">
    <source>
        <dbReference type="SAM" id="Phobius"/>
    </source>
</evidence>
<name>A0A833M095_9LEPT</name>
<evidence type="ECO:0000256" key="2">
    <source>
        <dbReference type="ARBA" id="ARBA00004586"/>
    </source>
</evidence>
<comment type="caution">
    <text evidence="9">The sequence shown here is derived from an EMBL/GenBank/DDBJ whole genome shotgun (WGS) entry which is preliminary data.</text>
</comment>
<evidence type="ECO:0000313" key="9">
    <source>
        <dbReference type="EMBL" id="KAB2935212.1"/>
    </source>
</evidence>
<feature type="region of interest" description="Disordered" evidence="7">
    <location>
        <begin position="140"/>
        <end position="162"/>
    </location>
</feature>
<keyword evidence="4" id="KW-0256">Endoplasmic reticulum</keyword>
<dbReference type="Pfam" id="PF07787">
    <property type="entry name" value="TMEM43"/>
    <property type="match status" value="1"/>
</dbReference>
<dbReference type="GO" id="GO:0012505">
    <property type="term" value="C:endomembrane system"/>
    <property type="evidence" value="ECO:0007669"/>
    <property type="project" value="UniProtKB-SubCell"/>
</dbReference>
<feature type="transmembrane region" description="Helical" evidence="8">
    <location>
        <begin position="28"/>
        <end position="46"/>
    </location>
</feature>
<keyword evidence="6 8" id="KW-0472">Membrane</keyword>
<protein>
    <submittedName>
        <fullName evidence="9">Uncharacterized protein</fullName>
    </submittedName>
</protein>
<organism evidence="9 10">
    <name type="scientific">Leptonema illini</name>
    <dbReference type="NCBI Taxonomy" id="183"/>
    <lineage>
        <taxon>Bacteria</taxon>
        <taxon>Pseudomonadati</taxon>
        <taxon>Spirochaetota</taxon>
        <taxon>Spirochaetia</taxon>
        <taxon>Leptospirales</taxon>
        <taxon>Leptospiraceae</taxon>
        <taxon>Leptonema</taxon>
    </lineage>
</organism>
<feature type="transmembrane region" description="Helical" evidence="8">
    <location>
        <begin position="321"/>
        <end position="341"/>
    </location>
</feature>
<keyword evidence="3 8" id="KW-0812">Transmembrane</keyword>
<evidence type="ECO:0000256" key="5">
    <source>
        <dbReference type="ARBA" id="ARBA00022989"/>
    </source>
</evidence>
<evidence type="ECO:0000256" key="3">
    <source>
        <dbReference type="ARBA" id="ARBA00022692"/>
    </source>
</evidence>
<comment type="subcellular location">
    <subcellularLocation>
        <location evidence="1">Endomembrane system</location>
        <topology evidence="1">Multi-pass membrane protein</topology>
    </subcellularLocation>
    <subcellularLocation>
        <location evidence="2">Endoplasmic reticulum membrane</location>
    </subcellularLocation>
</comment>
<gene>
    <name evidence="9" type="ORF">F9K24_00355</name>
</gene>
<dbReference type="EMBL" id="WBUI01000001">
    <property type="protein sequence ID" value="KAB2935212.1"/>
    <property type="molecule type" value="Genomic_DNA"/>
</dbReference>
<evidence type="ECO:0000256" key="4">
    <source>
        <dbReference type="ARBA" id="ARBA00022824"/>
    </source>
</evidence>
<accession>A0A833M095</accession>
<sequence>MRKRYFPREKHMSEPTDFFGKMKESLKGVLVGIILIPASFVIVFIASQREQASEVLEGAMPFEKAAEAAKEKKAVYMTGKLQAEPIGDGYLKPGPYLSINRTAQMYAYVSKEETKDVEKNGKKVPEKFYKCVEEWTSNPGNADDGKGCRDEGKSNPGQTLSDFSTGVTPSLIFDGKTWPMADSVGYTNMPGIDLSADKLSGTYTVDGSYLYTDSTCNTTSPRIGCERLSYSGTSYDPAGEYTALGTPGNGRIDGFVADSGDSYLRVGPGKVEQVMESLNSSDTIETLLWFAASVLCLGIGLSMLVGPFLELIEYIPLIGGFGAGLIRVILFISAFVVMGLSFLLIEYWYLVLLLFVVGIIAAIVIAKKRKTAAA</sequence>
<proteinExistence type="predicted"/>
<evidence type="ECO:0000256" key="6">
    <source>
        <dbReference type="ARBA" id="ARBA00023136"/>
    </source>
</evidence>
<dbReference type="Proteomes" id="UP000460298">
    <property type="component" value="Unassembled WGS sequence"/>
</dbReference>
<evidence type="ECO:0000313" key="10">
    <source>
        <dbReference type="Proteomes" id="UP000460298"/>
    </source>
</evidence>
<dbReference type="PANTHER" id="PTHR13416">
    <property type="match status" value="1"/>
</dbReference>
<reference evidence="9 10" key="1">
    <citation type="submission" date="2019-10" db="EMBL/GenBank/DDBJ databases">
        <title>Extracellular Electron Transfer in a Candidatus Methanoperedens spp. Enrichment Culture.</title>
        <authorList>
            <person name="Berger S."/>
            <person name="Rangel Shaw D."/>
            <person name="Berben T."/>
            <person name="In 'T Zandt M."/>
            <person name="Frank J."/>
            <person name="Reimann J."/>
            <person name="Jetten M.S.M."/>
            <person name="Welte C.U."/>
        </authorList>
    </citation>
    <scope>NUCLEOTIDE SEQUENCE [LARGE SCALE GENOMIC DNA]</scope>
    <source>
        <strain evidence="9">SB12</strain>
    </source>
</reference>
<dbReference type="GO" id="GO:0006629">
    <property type="term" value="P:lipid metabolic process"/>
    <property type="evidence" value="ECO:0007669"/>
    <property type="project" value="TreeGrafter"/>
</dbReference>
<feature type="transmembrane region" description="Helical" evidence="8">
    <location>
        <begin position="287"/>
        <end position="309"/>
    </location>
</feature>
<dbReference type="AlphaFoldDB" id="A0A833M095"/>
<keyword evidence="5 8" id="KW-1133">Transmembrane helix</keyword>
<feature type="transmembrane region" description="Helical" evidence="8">
    <location>
        <begin position="347"/>
        <end position="366"/>
    </location>
</feature>